<feature type="compositionally biased region" description="Polar residues" evidence="1">
    <location>
        <begin position="294"/>
        <end position="319"/>
    </location>
</feature>
<dbReference type="Pfam" id="PF15681">
    <property type="entry name" value="LAX"/>
    <property type="match status" value="1"/>
</dbReference>
<proteinExistence type="predicted"/>
<evidence type="ECO:0000256" key="1">
    <source>
        <dbReference type="SAM" id="MobiDB-lite"/>
    </source>
</evidence>
<feature type="transmembrane region" description="Helical" evidence="2">
    <location>
        <begin position="91"/>
        <end position="114"/>
    </location>
</feature>
<dbReference type="EMBL" id="JAIQCJ010000521">
    <property type="protein sequence ID" value="KAJ8796207.1"/>
    <property type="molecule type" value="Genomic_DNA"/>
</dbReference>
<dbReference type="AlphaFoldDB" id="A0AB34HYV4"/>
<dbReference type="GO" id="GO:0046649">
    <property type="term" value="P:lymphocyte activation"/>
    <property type="evidence" value="ECO:0007669"/>
    <property type="project" value="TreeGrafter"/>
</dbReference>
<protein>
    <recommendedName>
        <fullName evidence="5">Lymphocyte transmembrane adapter 1</fullName>
    </recommendedName>
</protein>
<feature type="compositionally biased region" description="Basic and acidic residues" evidence="1">
    <location>
        <begin position="414"/>
        <end position="432"/>
    </location>
</feature>
<comment type="caution">
    <text evidence="3">The sequence shown here is derived from an EMBL/GenBank/DDBJ whole genome shotgun (WGS) entry which is preliminary data.</text>
</comment>
<keyword evidence="2" id="KW-1133">Transmembrane helix</keyword>
<keyword evidence="2" id="KW-0812">Transmembrane</keyword>
<feature type="region of interest" description="Disordered" evidence="1">
    <location>
        <begin position="406"/>
        <end position="432"/>
    </location>
</feature>
<dbReference type="GO" id="GO:0005886">
    <property type="term" value="C:plasma membrane"/>
    <property type="evidence" value="ECO:0007669"/>
    <property type="project" value="TreeGrafter"/>
</dbReference>
<feature type="region of interest" description="Disordered" evidence="1">
    <location>
        <begin position="345"/>
        <end position="392"/>
    </location>
</feature>
<dbReference type="GO" id="GO:0050851">
    <property type="term" value="P:antigen receptor-mediated signaling pathway"/>
    <property type="evidence" value="ECO:0007669"/>
    <property type="project" value="TreeGrafter"/>
</dbReference>
<evidence type="ECO:0000256" key="2">
    <source>
        <dbReference type="SAM" id="Phobius"/>
    </source>
</evidence>
<reference evidence="3 4" key="1">
    <citation type="submission" date="2022-11" db="EMBL/GenBank/DDBJ databases">
        <title>Whole genome sequence of Eschrichtius robustus ER-17-0199.</title>
        <authorList>
            <person name="Bruniche-Olsen A."/>
            <person name="Black A.N."/>
            <person name="Fields C.J."/>
            <person name="Walden K."/>
            <person name="Dewoody J.A."/>
        </authorList>
    </citation>
    <scope>NUCLEOTIDE SEQUENCE [LARGE SCALE GENOMIC DNA]</scope>
    <source>
        <strain evidence="3">ER-17-0199</strain>
        <tissue evidence="3">Blubber</tissue>
    </source>
</reference>
<keyword evidence="4" id="KW-1185">Reference proteome</keyword>
<name>A0AB34HYV4_ESCRO</name>
<evidence type="ECO:0000313" key="4">
    <source>
        <dbReference type="Proteomes" id="UP001159641"/>
    </source>
</evidence>
<sequence>MDVTIPTRSEIRGRTSQPSTLQGTLSSPDREDDPLFHHPVHPTSAFLHRALIPNPRALPPKGSIFSNFPPSYGWVMALGFPRRAKDHYSSIFSGFAGLLAILLVVAVFCILWNWSKWKKRQVPYFQVTVMPLLTLPRPRQGTKNIYDLLPRRQEELGRHPSRSIRIFSTESLLSRNSDSPPSEHVPSQAGDALHVHRAHTHAMGYAVGIYDNAMGPQMCGNLTPSAHYVNVRASRDCPSTSSEDSRDYVNIPTAKEIAETLASTNSPPGNLFILPSTKVLELTEEIDEGCGNASDCTSLGSPGTESSDPLNDGEGSSQTSNDYVNMAVLDLETIQGKQPWGTFQCCRDYENVPPDPSGNQQQEEKEATSSNTDHVEGRTDGPETHIQPVMQSGSFLALKDYVTYQSSAQSENSQMKHGEEMSNEDSRDYKNV</sequence>
<dbReference type="PANTHER" id="PTHR24091:SF0">
    <property type="entry name" value="LYMPHOCYTE TRANSMEMBRANE ADAPTER 1"/>
    <property type="match status" value="1"/>
</dbReference>
<dbReference type="GO" id="GO:0035556">
    <property type="term" value="P:intracellular signal transduction"/>
    <property type="evidence" value="ECO:0007669"/>
    <property type="project" value="TreeGrafter"/>
</dbReference>
<evidence type="ECO:0000313" key="3">
    <source>
        <dbReference type="EMBL" id="KAJ8796207.1"/>
    </source>
</evidence>
<dbReference type="PANTHER" id="PTHR24091">
    <property type="entry name" value="LYMPHOCYTE TRANSMEMBRANE ADAPTER 1"/>
    <property type="match status" value="1"/>
</dbReference>
<feature type="region of interest" description="Disordered" evidence="1">
    <location>
        <begin position="1"/>
        <end position="34"/>
    </location>
</feature>
<dbReference type="InterPro" id="IPR031393">
    <property type="entry name" value="LAX"/>
</dbReference>
<evidence type="ECO:0008006" key="5">
    <source>
        <dbReference type="Google" id="ProtNLM"/>
    </source>
</evidence>
<feature type="compositionally biased region" description="Basic and acidic residues" evidence="1">
    <location>
        <begin position="362"/>
        <end position="383"/>
    </location>
</feature>
<feature type="compositionally biased region" description="Polar residues" evidence="1">
    <location>
        <begin position="14"/>
        <end position="27"/>
    </location>
</feature>
<accession>A0AB34HYV4</accession>
<dbReference type="Proteomes" id="UP001159641">
    <property type="component" value="Unassembled WGS sequence"/>
</dbReference>
<keyword evidence="2" id="KW-0472">Membrane</keyword>
<gene>
    <name evidence="3" type="ORF">J1605_018149</name>
</gene>
<dbReference type="GO" id="GO:0006955">
    <property type="term" value="P:immune response"/>
    <property type="evidence" value="ECO:0007669"/>
    <property type="project" value="InterPro"/>
</dbReference>
<organism evidence="3 4">
    <name type="scientific">Eschrichtius robustus</name>
    <name type="common">California gray whale</name>
    <name type="synonym">Eschrichtius gibbosus</name>
    <dbReference type="NCBI Taxonomy" id="9764"/>
    <lineage>
        <taxon>Eukaryota</taxon>
        <taxon>Metazoa</taxon>
        <taxon>Chordata</taxon>
        <taxon>Craniata</taxon>
        <taxon>Vertebrata</taxon>
        <taxon>Euteleostomi</taxon>
        <taxon>Mammalia</taxon>
        <taxon>Eutheria</taxon>
        <taxon>Laurasiatheria</taxon>
        <taxon>Artiodactyla</taxon>
        <taxon>Whippomorpha</taxon>
        <taxon>Cetacea</taxon>
        <taxon>Mysticeti</taxon>
        <taxon>Eschrichtiidae</taxon>
        <taxon>Eschrichtius</taxon>
    </lineage>
</organism>
<feature type="region of interest" description="Disordered" evidence="1">
    <location>
        <begin position="290"/>
        <end position="319"/>
    </location>
</feature>
<dbReference type="GO" id="GO:0050868">
    <property type="term" value="P:negative regulation of T cell activation"/>
    <property type="evidence" value="ECO:0007669"/>
    <property type="project" value="TreeGrafter"/>
</dbReference>